<dbReference type="Pfam" id="PF00903">
    <property type="entry name" value="Glyoxalase"/>
    <property type="match status" value="1"/>
</dbReference>
<evidence type="ECO:0000313" key="3">
    <source>
        <dbReference type="Proteomes" id="UP000266067"/>
    </source>
</evidence>
<keyword evidence="2" id="KW-0560">Oxidoreductase</keyword>
<dbReference type="GO" id="GO:0051213">
    <property type="term" value="F:dioxygenase activity"/>
    <property type="evidence" value="ECO:0007669"/>
    <property type="project" value="UniProtKB-KW"/>
</dbReference>
<reference evidence="2 3" key="1">
    <citation type="submission" date="2018-08" db="EMBL/GenBank/DDBJ databases">
        <title>Proposal of Muricauda 72 sp.nov. and Muricauda NH166 sp.nov., isolated from seawater.</title>
        <authorList>
            <person name="Cheng H."/>
            <person name="Wu Y.-H."/>
            <person name="Guo L.-L."/>
            <person name="Xu X.-W."/>
        </authorList>
    </citation>
    <scope>NUCLEOTIDE SEQUENCE [LARGE SCALE GENOMIC DNA]</scope>
    <source>
        <strain evidence="2 3">KCTC 22173</strain>
    </source>
</reference>
<feature type="domain" description="VOC" evidence="1">
    <location>
        <begin position="1"/>
        <end position="125"/>
    </location>
</feature>
<dbReference type="SUPFAM" id="SSF54593">
    <property type="entry name" value="Glyoxalase/Bleomycin resistance protein/Dihydroxybiphenyl dioxygenase"/>
    <property type="match status" value="1"/>
</dbReference>
<accession>A0A3A1NC15</accession>
<dbReference type="EMBL" id="QXFH01000070">
    <property type="protein sequence ID" value="RIV35535.1"/>
    <property type="molecule type" value="Genomic_DNA"/>
</dbReference>
<dbReference type="OrthoDB" id="66829at2"/>
<dbReference type="InterPro" id="IPR037523">
    <property type="entry name" value="VOC_core"/>
</dbReference>
<gene>
    <name evidence="2" type="ORF">D2V08_08750</name>
</gene>
<dbReference type="InterPro" id="IPR004360">
    <property type="entry name" value="Glyas_Fos-R_dOase_dom"/>
</dbReference>
<protein>
    <submittedName>
        <fullName evidence="2">Glyoxalase/bleomycin resistance/extradiol dioxygenase family protein</fullName>
    </submittedName>
</protein>
<keyword evidence="3" id="KW-1185">Reference proteome</keyword>
<evidence type="ECO:0000259" key="1">
    <source>
        <dbReference type="PROSITE" id="PS51819"/>
    </source>
</evidence>
<dbReference type="InterPro" id="IPR029068">
    <property type="entry name" value="Glyas_Bleomycin-R_OHBP_Dase"/>
</dbReference>
<sequence>MTLRLELFTSDMKKSVDFYTGILDFTMEGKQINYSYQPVKRGNVIFGIGPLSKLSDGHHFNPNLKNIQKGYGVEIVLEVDNVAEVYEKVKASGYPVEVPLTTQSWGLTDFRVVDPDGYYLRITSK</sequence>
<dbReference type="AlphaFoldDB" id="A0A3A1NC15"/>
<keyword evidence="2" id="KW-0223">Dioxygenase</keyword>
<name>A0A3A1NC15_9FLAO</name>
<dbReference type="Gene3D" id="3.10.180.10">
    <property type="entry name" value="2,3-Dihydroxybiphenyl 1,2-Dioxygenase, domain 1"/>
    <property type="match status" value="1"/>
</dbReference>
<proteinExistence type="predicted"/>
<dbReference type="PROSITE" id="PS51819">
    <property type="entry name" value="VOC"/>
    <property type="match status" value="1"/>
</dbReference>
<dbReference type="Proteomes" id="UP000266067">
    <property type="component" value="Unassembled WGS sequence"/>
</dbReference>
<evidence type="ECO:0000313" key="2">
    <source>
        <dbReference type="EMBL" id="RIV35535.1"/>
    </source>
</evidence>
<organism evidence="2 3">
    <name type="scientific">Flagellimonas lutimaris</name>
    <dbReference type="NCBI Taxonomy" id="475082"/>
    <lineage>
        <taxon>Bacteria</taxon>
        <taxon>Pseudomonadati</taxon>
        <taxon>Bacteroidota</taxon>
        <taxon>Flavobacteriia</taxon>
        <taxon>Flavobacteriales</taxon>
        <taxon>Flavobacteriaceae</taxon>
        <taxon>Flagellimonas</taxon>
    </lineage>
</organism>
<comment type="caution">
    <text evidence="2">The sequence shown here is derived from an EMBL/GenBank/DDBJ whole genome shotgun (WGS) entry which is preliminary data.</text>
</comment>